<evidence type="ECO:0000259" key="6">
    <source>
        <dbReference type="PROSITE" id="PS50072"/>
    </source>
</evidence>
<evidence type="ECO:0000256" key="1">
    <source>
        <dbReference type="ARBA" id="ARBA00002388"/>
    </source>
</evidence>
<evidence type="ECO:0000256" key="4">
    <source>
        <dbReference type="ARBA" id="ARBA00023235"/>
    </source>
</evidence>
<dbReference type="InterPro" id="IPR029000">
    <property type="entry name" value="Cyclophilin-like_dom_sf"/>
</dbReference>
<dbReference type="PANTHER" id="PTHR43246">
    <property type="entry name" value="PEPTIDYL-PROLYL CIS-TRANS ISOMERASE CYP38, CHLOROPLASTIC"/>
    <property type="match status" value="1"/>
</dbReference>
<dbReference type="Proteomes" id="UP000243451">
    <property type="component" value="Unassembled WGS sequence"/>
</dbReference>
<dbReference type="OrthoDB" id="9807797at2"/>
<sequence>MLKHLIGAATLLLLSTAALADNPRVQLSTNLGDIVIELNEEQAPISAANFLRYVEAGHYDGVIFHRVIPGFMIQTGGFDSNMRQRETGNPIKNEADNGLRNLRYTIAMARTGVVDSATSQFFINLDNNDFLDHGSRDFGYAVFGKVVSGENVVETIGKVQTTSRGGHQNVPVNPVTIISAKRLEDSAE</sequence>
<evidence type="ECO:0000256" key="2">
    <source>
        <dbReference type="ARBA" id="ARBA00007365"/>
    </source>
</evidence>
<dbReference type="EC" id="5.2.1.8" evidence="5"/>
<proteinExistence type="inferred from homology"/>
<dbReference type="GO" id="GO:0006457">
    <property type="term" value="P:protein folding"/>
    <property type="evidence" value="ECO:0007669"/>
    <property type="project" value="InterPro"/>
</dbReference>
<dbReference type="InterPro" id="IPR044665">
    <property type="entry name" value="E_coli_cyclophilin_A-like"/>
</dbReference>
<dbReference type="SUPFAM" id="SSF50891">
    <property type="entry name" value="Cyclophilin-like"/>
    <property type="match status" value="1"/>
</dbReference>
<name>A0A2P4ERH6_9GAMM</name>
<dbReference type="InterPro" id="IPR002130">
    <property type="entry name" value="Cyclophilin-type_PPIase_dom"/>
</dbReference>
<dbReference type="InterPro" id="IPR020892">
    <property type="entry name" value="Cyclophilin-type_PPIase_CS"/>
</dbReference>
<evidence type="ECO:0000256" key="3">
    <source>
        <dbReference type="ARBA" id="ARBA00023110"/>
    </source>
</evidence>
<keyword evidence="5" id="KW-0732">Signal</keyword>
<evidence type="ECO:0000256" key="5">
    <source>
        <dbReference type="RuleBase" id="RU363019"/>
    </source>
</evidence>
<gene>
    <name evidence="7" type="ORF">C1949_16360</name>
</gene>
<dbReference type="PIRSF" id="PIRSF001467">
    <property type="entry name" value="Peptidylpro_ismrse"/>
    <property type="match status" value="1"/>
</dbReference>
<dbReference type="InterPro" id="IPR024936">
    <property type="entry name" value="Cyclophilin-type_PPIase"/>
</dbReference>
<keyword evidence="8" id="KW-1185">Reference proteome</keyword>
<evidence type="ECO:0000313" key="7">
    <source>
        <dbReference type="EMBL" id="POB01407.1"/>
    </source>
</evidence>
<feature type="signal peptide" evidence="5">
    <location>
        <begin position="1"/>
        <end position="20"/>
    </location>
</feature>
<accession>A0A2P4ERH6</accession>
<comment type="caution">
    <text evidence="7">The sequence shown here is derived from an EMBL/GenBank/DDBJ whole genome shotgun (WGS) entry which is preliminary data.</text>
</comment>
<comment type="function">
    <text evidence="1 5">PPIases accelerate the folding of proteins. It catalyzes the cis-trans isomerization of proline imidic peptide bonds in oligopeptides.</text>
</comment>
<feature type="domain" description="PPIase cyclophilin-type" evidence="6">
    <location>
        <begin position="28"/>
        <end position="182"/>
    </location>
</feature>
<evidence type="ECO:0000313" key="8">
    <source>
        <dbReference type="Proteomes" id="UP000243451"/>
    </source>
</evidence>
<dbReference type="Gene3D" id="2.40.100.10">
    <property type="entry name" value="Cyclophilin-like"/>
    <property type="match status" value="1"/>
</dbReference>
<dbReference type="EMBL" id="PPSK01000020">
    <property type="protein sequence ID" value="POB01407.1"/>
    <property type="molecule type" value="Genomic_DNA"/>
</dbReference>
<protein>
    <recommendedName>
        <fullName evidence="5">Peptidyl-prolyl cis-trans isomerase</fullName>
        <shortName evidence="5">PPIase</shortName>
        <ecNumber evidence="5">5.2.1.8</ecNumber>
    </recommendedName>
</protein>
<dbReference type="GO" id="GO:0003755">
    <property type="term" value="F:peptidyl-prolyl cis-trans isomerase activity"/>
    <property type="evidence" value="ECO:0007669"/>
    <property type="project" value="UniProtKB-UniRule"/>
</dbReference>
<dbReference type="RefSeq" id="WP_104739527.1">
    <property type="nucleotide sequence ID" value="NZ_BMHR01000003.1"/>
</dbReference>
<comment type="similarity">
    <text evidence="2 5">Belongs to the cyclophilin-type PPIase family.</text>
</comment>
<dbReference type="AlphaFoldDB" id="A0A2P4ERH6"/>
<reference evidence="7 8" key="1">
    <citation type="submission" date="2018-01" db="EMBL/GenBank/DDBJ databases">
        <title>Draft genome of the type strain Pseudomonas oceani DSM 100277 isolated from the deep water in Okinawa trough, northwestern Pacific Ocean.</title>
        <authorList>
            <person name="Gomila M."/>
            <person name="Mulet M."/>
            <person name="Garcia-Valdes E."/>
            <person name="Lalucat J."/>
        </authorList>
    </citation>
    <scope>NUCLEOTIDE SEQUENCE [LARGE SCALE GENOMIC DNA]</scope>
    <source>
        <strain evidence="7 8">DSM 100277</strain>
    </source>
</reference>
<dbReference type="Pfam" id="PF00160">
    <property type="entry name" value="Pro_isomerase"/>
    <property type="match status" value="1"/>
</dbReference>
<keyword evidence="4 5" id="KW-0413">Isomerase</keyword>
<feature type="chain" id="PRO_5015020740" description="Peptidyl-prolyl cis-trans isomerase" evidence="5">
    <location>
        <begin position="21"/>
        <end position="188"/>
    </location>
</feature>
<dbReference type="CDD" id="cd01920">
    <property type="entry name" value="cyclophilin_EcCYP_like"/>
    <property type="match status" value="1"/>
</dbReference>
<keyword evidence="3 5" id="KW-0697">Rotamase</keyword>
<comment type="catalytic activity">
    <reaction evidence="5">
        <text>[protein]-peptidylproline (omega=180) = [protein]-peptidylproline (omega=0)</text>
        <dbReference type="Rhea" id="RHEA:16237"/>
        <dbReference type="Rhea" id="RHEA-COMP:10747"/>
        <dbReference type="Rhea" id="RHEA-COMP:10748"/>
        <dbReference type="ChEBI" id="CHEBI:83833"/>
        <dbReference type="ChEBI" id="CHEBI:83834"/>
        <dbReference type="EC" id="5.2.1.8"/>
    </reaction>
</comment>
<dbReference type="PROSITE" id="PS00170">
    <property type="entry name" value="CSA_PPIASE_1"/>
    <property type="match status" value="1"/>
</dbReference>
<dbReference type="PRINTS" id="PR00153">
    <property type="entry name" value="CSAPPISMRASE"/>
</dbReference>
<organism evidence="7 8">
    <name type="scientific">Halopseudomonas oceani</name>
    <dbReference type="NCBI Taxonomy" id="1708783"/>
    <lineage>
        <taxon>Bacteria</taxon>
        <taxon>Pseudomonadati</taxon>
        <taxon>Pseudomonadota</taxon>
        <taxon>Gammaproteobacteria</taxon>
        <taxon>Pseudomonadales</taxon>
        <taxon>Pseudomonadaceae</taxon>
        <taxon>Halopseudomonas</taxon>
    </lineage>
</organism>
<dbReference type="PROSITE" id="PS50072">
    <property type="entry name" value="CSA_PPIASE_2"/>
    <property type="match status" value="1"/>
</dbReference>